<protein>
    <submittedName>
        <fullName evidence="2">Uncharacterized protein</fullName>
    </submittedName>
</protein>
<gene>
    <name evidence="2" type="ORF">RirG_227140</name>
</gene>
<dbReference type="Proteomes" id="UP000022910">
    <property type="component" value="Unassembled WGS sequence"/>
</dbReference>
<dbReference type="InterPro" id="IPR050667">
    <property type="entry name" value="PPR-containing_protein"/>
</dbReference>
<feature type="repeat" description="PPR" evidence="1">
    <location>
        <begin position="367"/>
        <end position="401"/>
    </location>
</feature>
<dbReference type="InterPro" id="IPR011990">
    <property type="entry name" value="TPR-like_helical_dom_sf"/>
</dbReference>
<dbReference type="PANTHER" id="PTHR47939">
    <property type="entry name" value="MEMBRANE-ASSOCIATED SALT-INDUCIBLE PROTEIN-LIKE"/>
    <property type="match status" value="1"/>
</dbReference>
<accession>A0A015IDP4</accession>
<dbReference type="PANTHER" id="PTHR47939:SF5">
    <property type="entry name" value="PENTACOTRIPEPTIDE-REPEAT REGION OF PRORP DOMAIN-CONTAINING PROTEIN"/>
    <property type="match status" value="1"/>
</dbReference>
<dbReference type="EMBL" id="JEMT01028264">
    <property type="protein sequence ID" value="EXX55237.1"/>
    <property type="molecule type" value="Genomic_DNA"/>
</dbReference>
<evidence type="ECO:0000256" key="1">
    <source>
        <dbReference type="PROSITE-ProRule" id="PRU00708"/>
    </source>
</evidence>
<reference evidence="2 3" key="1">
    <citation type="submission" date="2014-02" db="EMBL/GenBank/DDBJ databases">
        <title>Single nucleus genome sequencing reveals high similarity among nuclei of an endomycorrhizal fungus.</title>
        <authorList>
            <person name="Lin K."/>
            <person name="Geurts R."/>
            <person name="Zhang Z."/>
            <person name="Limpens E."/>
            <person name="Saunders D.G."/>
            <person name="Mu D."/>
            <person name="Pang E."/>
            <person name="Cao H."/>
            <person name="Cha H."/>
            <person name="Lin T."/>
            <person name="Zhou Q."/>
            <person name="Shang Y."/>
            <person name="Li Y."/>
            <person name="Ivanov S."/>
            <person name="Sharma T."/>
            <person name="Velzen R.V."/>
            <person name="Ruijter N.D."/>
            <person name="Aanen D.K."/>
            <person name="Win J."/>
            <person name="Kamoun S."/>
            <person name="Bisseling T."/>
            <person name="Huang S."/>
        </authorList>
    </citation>
    <scope>NUCLEOTIDE SEQUENCE [LARGE SCALE GENOMIC DNA]</scope>
    <source>
        <strain evidence="3">DAOM197198w</strain>
    </source>
</reference>
<evidence type="ECO:0000313" key="3">
    <source>
        <dbReference type="Proteomes" id="UP000022910"/>
    </source>
</evidence>
<comment type="caution">
    <text evidence="2">The sequence shown here is derived from an EMBL/GenBank/DDBJ whole genome shotgun (WGS) entry which is preliminary data.</text>
</comment>
<dbReference type="STRING" id="1432141.A0A015IDP4"/>
<dbReference type="HOGENOM" id="CLU_049936_0_0_1"/>
<dbReference type="AlphaFoldDB" id="A0A015IDP4"/>
<dbReference type="InterPro" id="IPR002885">
    <property type="entry name" value="PPR_rpt"/>
</dbReference>
<evidence type="ECO:0000313" key="2">
    <source>
        <dbReference type="EMBL" id="EXX55237.1"/>
    </source>
</evidence>
<dbReference type="PROSITE" id="PS51375">
    <property type="entry name" value="PPR"/>
    <property type="match status" value="1"/>
</dbReference>
<dbReference type="Pfam" id="PF13812">
    <property type="entry name" value="PPR_3"/>
    <property type="match status" value="1"/>
</dbReference>
<dbReference type="OrthoDB" id="185373at2759"/>
<organism evidence="2 3">
    <name type="scientific">Rhizophagus irregularis (strain DAOM 197198w)</name>
    <name type="common">Glomus intraradices</name>
    <dbReference type="NCBI Taxonomy" id="1432141"/>
    <lineage>
        <taxon>Eukaryota</taxon>
        <taxon>Fungi</taxon>
        <taxon>Fungi incertae sedis</taxon>
        <taxon>Mucoromycota</taxon>
        <taxon>Glomeromycotina</taxon>
        <taxon>Glomeromycetes</taxon>
        <taxon>Glomerales</taxon>
        <taxon>Glomeraceae</taxon>
        <taxon>Rhizophagus</taxon>
    </lineage>
</organism>
<proteinExistence type="predicted"/>
<dbReference type="NCBIfam" id="TIGR00756">
    <property type="entry name" value="PPR"/>
    <property type="match status" value="1"/>
</dbReference>
<sequence>MSKFSKIYFANVKMIYGRFQSYTKINFHSKYPTLRFLQTRKFTKLTSINDNLDNCLRDETQTFFMIPKNKYSTESFDKLFKNCDNITQLENLVIRLFHKYHIPHPHTIREAFKACSRLILDEQNKIPLNDFSMNSVSEDMSKYWIDVPSKTHTTTDDVIRVANQIIEGLDQNCKTVDVYNSYILVCGIAKRTDLAFAAYNEMLKTFIILDIRTYKSLIFACANKSDLDQAFNTIDSSINSIFFSLKSKVWVKTMIHLGIGALIAKWLIFSLATVVQDINTLAVTGIGLSAFLSMRYAMHNIFKDTTNSEIDDHDFDISSDLKLGKMRPREIRKHMYIYLMSCLLRNEKFNEALVVLHQMANNEIPLDIISFNKIIVNLCRARNSSVALETVIKFQEHGFRPTKQTFQPIIHSFIFMNHGCDEGMRESLCNLMNDNNVSFPNLNVL</sequence>
<keyword evidence="3" id="KW-1185">Reference proteome</keyword>
<dbReference type="Gene3D" id="1.25.40.10">
    <property type="entry name" value="Tetratricopeptide repeat domain"/>
    <property type="match status" value="2"/>
</dbReference>
<name>A0A015IDP4_RHIIW</name>